<dbReference type="EMBL" id="DAKRPA010000401">
    <property type="protein sequence ID" value="DAZ92677.1"/>
    <property type="molecule type" value="Genomic_DNA"/>
</dbReference>
<dbReference type="SMART" id="SM00385">
    <property type="entry name" value="CYCLIN"/>
    <property type="match status" value="1"/>
</dbReference>
<comment type="caution">
    <text evidence="3">The sequence shown here is derived from an EMBL/GenBank/DDBJ whole genome shotgun (WGS) entry which is preliminary data.</text>
</comment>
<reference evidence="3" key="2">
    <citation type="journal article" date="2023" name="Microbiol Resour">
        <title>Decontamination and Annotation of the Draft Genome Sequence of the Oomycete Lagenidium giganteum ARSEF 373.</title>
        <authorList>
            <person name="Morgan W.R."/>
            <person name="Tartar A."/>
        </authorList>
    </citation>
    <scope>NUCLEOTIDE SEQUENCE</scope>
    <source>
        <strain evidence="3">ARSEF 373</strain>
    </source>
</reference>
<evidence type="ECO:0000259" key="2">
    <source>
        <dbReference type="SMART" id="SM00385"/>
    </source>
</evidence>
<dbReference type="InterPro" id="IPR039361">
    <property type="entry name" value="Cyclin"/>
</dbReference>
<keyword evidence="4" id="KW-1185">Reference proteome</keyword>
<gene>
    <name evidence="3" type="ORF">N0F65_001638</name>
</gene>
<accession>A0AAV2YAW3</accession>
<dbReference type="SUPFAM" id="SSF47954">
    <property type="entry name" value="Cyclin-like"/>
    <property type="match status" value="2"/>
</dbReference>
<sequence length="289" mass="33078">MTDEHEWRANCAVASASTTISRPGGCNPRTSAAMAHHGHACNCETGLNPEPLQRLLRVEASGGYKRRWNYVSEIQRHGMDASWRQKMCRWMFETGQAFDLMADTVASAIHCMDQYLSVLSVDKIMLQLVSMVCMYTASKMHESYPISMEELELLCEHKFSRANIRLMEAQLLQVLDWKLNPPVPHIFARDFIQLLRLPSIDHQRLLQENVLDFLQLVLEDYASLRFKSSSLAIAAVQLFYQLQYPQAEPGAMLAVLSHLDVNATELIESFRLLRDIYRAEVAVHIQRQP</sequence>
<dbReference type="Proteomes" id="UP001146120">
    <property type="component" value="Unassembled WGS sequence"/>
</dbReference>
<keyword evidence="1" id="KW-0195">Cyclin</keyword>
<dbReference type="InterPro" id="IPR036915">
    <property type="entry name" value="Cyclin-like_sf"/>
</dbReference>
<proteinExistence type="inferred from homology"/>
<dbReference type="Pfam" id="PF00134">
    <property type="entry name" value="Cyclin_N"/>
    <property type="match status" value="1"/>
</dbReference>
<comment type="similarity">
    <text evidence="1">Belongs to the cyclin family.</text>
</comment>
<dbReference type="InterPro" id="IPR013763">
    <property type="entry name" value="Cyclin-like_dom"/>
</dbReference>
<dbReference type="FunFam" id="1.10.472.10:FF:000057">
    <property type="entry name" value="Cyclin N-terminal domain containing 2"/>
    <property type="match status" value="1"/>
</dbReference>
<evidence type="ECO:0000256" key="1">
    <source>
        <dbReference type="RuleBase" id="RU000383"/>
    </source>
</evidence>
<dbReference type="PANTHER" id="PTHR10177">
    <property type="entry name" value="CYCLINS"/>
    <property type="match status" value="1"/>
</dbReference>
<dbReference type="InterPro" id="IPR006671">
    <property type="entry name" value="Cyclin_N"/>
</dbReference>
<reference evidence="3" key="1">
    <citation type="submission" date="2022-11" db="EMBL/GenBank/DDBJ databases">
        <authorList>
            <person name="Morgan W.R."/>
            <person name="Tartar A."/>
        </authorList>
    </citation>
    <scope>NUCLEOTIDE SEQUENCE</scope>
    <source>
        <strain evidence="3">ARSEF 373</strain>
    </source>
</reference>
<name>A0AAV2YAW3_9STRA</name>
<organism evidence="3 4">
    <name type="scientific">Lagenidium giganteum</name>
    <dbReference type="NCBI Taxonomy" id="4803"/>
    <lineage>
        <taxon>Eukaryota</taxon>
        <taxon>Sar</taxon>
        <taxon>Stramenopiles</taxon>
        <taxon>Oomycota</taxon>
        <taxon>Peronosporomycetes</taxon>
        <taxon>Pythiales</taxon>
        <taxon>Pythiaceae</taxon>
    </lineage>
</organism>
<dbReference type="Gene3D" id="1.10.472.10">
    <property type="entry name" value="Cyclin-like"/>
    <property type="match status" value="2"/>
</dbReference>
<evidence type="ECO:0000313" key="3">
    <source>
        <dbReference type="EMBL" id="DAZ92677.1"/>
    </source>
</evidence>
<protein>
    <recommendedName>
        <fullName evidence="2">Cyclin-like domain-containing protein</fullName>
    </recommendedName>
</protein>
<dbReference type="AlphaFoldDB" id="A0AAV2YAW3"/>
<feature type="domain" description="Cyclin-like" evidence="2">
    <location>
        <begin position="89"/>
        <end position="173"/>
    </location>
</feature>
<evidence type="ECO:0000313" key="4">
    <source>
        <dbReference type="Proteomes" id="UP001146120"/>
    </source>
</evidence>